<proteinExistence type="inferred from homology"/>
<accession>R7YZD5</accession>
<gene>
    <name evidence="6" type="ORF">W97_06525</name>
</gene>
<evidence type="ECO:0000259" key="5">
    <source>
        <dbReference type="PROSITE" id="PS51387"/>
    </source>
</evidence>
<dbReference type="OMA" id="SIYGYAC"/>
<comment type="similarity">
    <text evidence="1">Belongs to the oxygen-dependent FAD-linked oxidoreductase family.</text>
</comment>
<dbReference type="GeneID" id="19903836"/>
<keyword evidence="4" id="KW-0560">Oxidoreductase</keyword>
<feature type="domain" description="FAD-binding PCMH-type" evidence="5">
    <location>
        <begin position="77"/>
        <end position="248"/>
    </location>
</feature>
<name>R7YZD5_CONA1</name>
<dbReference type="Proteomes" id="UP000016924">
    <property type="component" value="Unassembled WGS sequence"/>
</dbReference>
<dbReference type="OrthoDB" id="2151789at2759"/>
<dbReference type="GO" id="GO:0071949">
    <property type="term" value="F:FAD binding"/>
    <property type="evidence" value="ECO:0007669"/>
    <property type="project" value="InterPro"/>
</dbReference>
<organism evidence="6 7">
    <name type="scientific">Coniosporium apollinis (strain CBS 100218)</name>
    <name type="common">Rock-inhabiting black yeast</name>
    <dbReference type="NCBI Taxonomy" id="1168221"/>
    <lineage>
        <taxon>Eukaryota</taxon>
        <taxon>Fungi</taxon>
        <taxon>Dikarya</taxon>
        <taxon>Ascomycota</taxon>
        <taxon>Pezizomycotina</taxon>
        <taxon>Dothideomycetes</taxon>
        <taxon>Dothideomycetes incertae sedis</taxon>
        <taxon>Coniosporium</taxon>
    </lineage>
</organism>
<keyword evidence="2" id="KW-0285">Flavoprotein</keyword>
<dbReference type="PANTHER" id="PTHR42973">
    <property type="entry name" value="BINDING OXIDOREDUCTASE, PUTATIVE (AFU_ORTHOLOGUE AFUA_1G17690)-RELATED"/>
    <property type="match status" value="1"/>
</dbReference>
<dbReference type="InterPro" id="IPR006094">
    <property type="entry name" value="Oxid_FAD_bind_N"/>
</dbReference>
<evidence type="ECO:0000313" key="6">
    <source>
        <dbReference type="EMBL" id="EON67272.1"/>
    </source>
</evidence>
<dbReference type="HOGENOM" id="CLU_018354_1_2_1"/>
<evidence type="ECO:0000256" key="4">
    <source>
        <dbReference type="ARBA" id="ARBA00023002"/>
    </source>
</evidence>
<evidence type="ECO:0000256" key="2">
    <source>
        <dbReference type="ARBA" id="ARBA00022630"/>
    </source>
</evidence>
<dbReference type="SUPFAM" id="SSF56176">
    <property type="entry name" value="FAD-binding/transporter-associated domain-like"/>
    <property type="match status" value="1"/>
</dbReference>
<dbReference type="GO" id="GO:0016491">
    <property type="term" value="F:oxidoreductase activity"/>
    <property type="evidence" value="ECO:0007669"/>
    <property type="project" value="UniProtKB-KW"/>
</dbReference>
<dbReference type="AlphaFoldDB" id="R7YZD5"/>
<keyword evidence="3" id="KW-0274">FAD</keyword>
<dbReference type="InterPro" id="IPR016169">
    <property type="entry name" value="FAD-bd_PCMH_sub2"/>
</dbReference>
<evidence type="ECO:0000256" key="1">
    <source>
        <dbReference type="ARBA" id="ARBA00005466"/>
    </source>
</evidence>
<evidence type="ECO:0000256" key="3">
    <source>
        <dbReference type="ARBA" id="ARBA00022827"/>
    </source>
</evidence>
<dbReference type="STRING" id="1168221.R7YZD5"/>
<evidence type="ECO:0000313" key="7">
    <source>
        <dbReference type="Proteomes" id="UP000016924"/>
    </source>
</evidence>
<dbReference type="PANTHER" id="PTHR42973:SF22">
    <property type="entry name" value="FAD-BINDING PCMH-TYPE DOMAIN-CONTAINING PROTEIN-RELATED"/>
    <property type="match status" value="1"/>
</dbReference>
<dbReference type="RefSeq" id="XP_007782589.1">
    <property type="nucleotide sequence ID" value="XM_007784399.1"/>
</dbReference>
<sequence>MVALYRVLCLVDAICKEYTKRLVISRTTSGNTGKNAIYQSTLELYCLRLSLLYPGKVNYFNDTVYAEEQLYWSQQQQRTLPVCRFTPTQASEVSAAIILVRTTKCHFAVKSGGHAAFAGASNIQDGLAIDLSGLSVLKLSSNNSILSVGPGNRWEDVYLFLDPFNLSVIGGRVGDIGVGGLTLGGGISFFSPFHGWACDNVANYEVVLSNGSVVNANSTSNPDLYFALRGGGNNFGVVTRFDLETFPHGDMWGGQVYHPIQTNRSQFEAYHWFAENLNSDPNGALTVTAVAAPEYGFLFANNYEYARPVENPPIFDNFTSITNFSSTIRITRLPDLVEELKDAQDYGFRQMYITATFKNDVQLMSDIFDMWHAAVDPIFTEVAGLVAALVFQPVTPRVIEKFGKNGGNALGINPDDGSLTICLMLFQWSNQNNDTFIINTLESIVSRANTIAKSRGLYHRYVYQNYAYISQDVFAGYGPENKARLLEIQQAYDPEKVFMDLQPGYFKLRE</sequence>
<dbReference type="InterPro" id="IPR036318">
    <property type="entry name" value="FAD-bd_PCMH-like_sf"/>
</dbReference>
<dbReference type="eggNOG" id="KOG1231">
    <property type="taxonomic scope" value="Eukaryota"/>
</dbReference>
<keyword evidence="7" id="KW-1185">Reference proteome</keyword>
<dbReference type="PROSITE" id="PS51387">
    <property type="entry name" value="FAD_PCMH"/>
    <property type="match status" value="1"/>
</dbReference>
<reference evidence="7" key="1">
    <citation type="submission" date="2012-06" db="EMBL/GenBank/DDBJ databases">
        <title>The genome sequence of Coniosporium apollinis CBS 100218.</title>
        <authorList>
            <consortium name="The Broad Institute Genome Sequencing Platform"/>
            <person name="Cuomo C."/>
            <person name="Gorbushina A."/>
            <person name="Noack S."/>
            <person name="Walker B."/>
            <person name="Young S.K."/>
            <person name="Zeng Q."/>
            <person name="Gargeya S."/>
            <person name="Fitzgerald M."/>
            <person name="Haas B."/>
            <person name="Abouelleil A."/>
            <person name="Alvarado L."/>
            <person name="Arachchi H.M."/>
            <person name="Berlin A.M."/>
            <person name="Chapman S.B."/>
            <person name="Goldberg J."/>
            <person name="Griggs A."/>
            <person name="Gujja S."/>
            <person name="Hansen M."/>
            <person name="Howarth C."/>
            <person name="Imamovic A."/>
            <person name="Larimer J."/>
            <person name="McCowan C."/>
            <person name="Montmayeur A."/>
            <person name="Murphy C."/>
            <person name="Neiman D."/>
            <person name="Pearson M."/>
            <person name="Priest M."/>
            <person name="Roberts A."/>
            <person name="Saif S."/>
            <person name="Shea T."/>
            <person name="Sisk P."/>
            <person name="Sykes S."/>
            <person name="Wortman J."/>
            <person name="Nusbaum C."/>
            <person name="Birren B."/>
        </authorList>
    </citation>
    <scope>NUCLEOTIDE SEQUENCE [LARGE SCALE GENOMIC DNA]</scope>
    <source>
        <strain evidence="7">CBS 100218</strain>
    </source>
</reference>
<protein>
    <recommendedName>
        <fullName evidence="5">FAD-binding PCMH-type domain-containing protein</fullName>
    </recommendedName>
</protein>
<dbReference type="Gene3D" id="3.30.465.10">
    <property type="match status" value="1"/>
</dbReference>
<dbReference type="EMBL" id="JH767586">
    <property type="protein sequence ID" value="EON67272.1"/>
    <property type="molecule type" value="Genomic_DNA"/>
</dbReference>
<dbReference type="InterPro" id="IPR016166">
    <property type="entry name" value="FAD-bd_PCMH"/>
</dbReference>
<dbReference type="InterPro" id="IPR050416">
    <property type="entry name" value="FAD-linked_Oxidoreductase"/>
</dbReference>
<dbReference type="Pfam" id="PF01565">
    <property type="entry name" value="FAD_binding_4"/>
    <property type="match status" value="1"/>
</dbReference>